<dbReference type="Proteomes" id="UP001472866">
    <property type="component" value="Chromosome 05"/>
</dbReference>
<evidence type="ECO:0000256" key="1">
    <source>
        <dbReference type="SAM" id="MobiDB-lite"/>
    </source>
</evidence>
<feature type="domain" description="Coenzyme Q-binding protein COQ10 START" evidence="2">
    <location>
        <begin position="360"/>
        <end position="472"/>
    </location>
</feature>
<gene>
    <name evidence="3" type="ORF">HKI87_05g36000</name>
</gene>
<feature type="domain" description="Coenzyme Q-binding protein COQ10 START" evidence="2">
    <location>
        <begin position="122"/>
        <end position="249"/>
    </location>
</feature>
<dbReference type="PANTHER" id="PTHR34060:SF2">
    <property type="entry name" value="OS03G0837900 PROTEIN"/>
    <property type="match status" value="1"/>
</dbReference>
<proteinExistence type="predicted"/>
<dbReference type="AlphaFoldDB" id="A0AAX4P876"/>
<keyword evidence="4" id="KW-1185">Reference proteome</keyword>
<dbReference type="InterPro" id="IPR023393">
    <property type="entry name" value="START-like_dom_sf"/>
</dbReference>
<evidence type="ECO:0000259" key="2">
    <source>
        <dbReference type="Pfam" id="PF03364"/>
    </source>
</evidence>
<feature type="region of interest" description="Disordered" evidence="1">
    <location>
        <begin position="1"/>
        <end position="46"/>
    </location>
</feature>
<feature type="compositionally biased region" description="Polar residues" evidence="1">
    <location>
        <begin position="1"/>
        <end position="13"/>
    </location>
</feature>
<feature type="region of interest" description="Disordered" evidence="1">
    <location>
        <begin position="306"/>
        <end position="329"/>
    </location>
</feature>
<dbReference type="PANTHER" id="PTHR34060">
    <property type="entry name" value="POLYKETIDE CYCLASE / DEHYDRASE AND LIPID TRANSPORT PROTEIN"/>
    <property type="match status" value="1"/>
</dbReference>
<name>A0AAX4P876_9CHLO</name>
<feature type="compositionally biased region" description="Low complexity" evidence="1">
    <location>
        <begin position="17"/>
        <end position="26"/>
    </location>
</feature>
<protein>
    <recommendedName>
        <fullName evidence="2">Coenzyme Q-binding protein COQ10 START domain-containing protein</fullName>
    </recommendedName>
</protein>
<dbReference type="SUPFAM" id="SSF55961">
    <property type="entry name" value="Bet v1-like"/>
    <property type="match status" value="2"/>
</dbReference>
<reference evidence="3 4" key="1">
    <citation type="submission" date="2024-03" db="EMBL/GenBank/DDBJ databases">
        <title>Complete genome sequence of the green alga Chloropicon roscoffensis RCC1871.</title>
        <authorList>
            <person name="Lemieux C."/>
            <person name="Pombert J.-F."/>
            <person name="Otis C."/>
            <person name="Turmel M."/>
        </authorList>
    </citation>
    <scope>NUCLEOTIDE SEQUENCE [LARGE SCALE GENOMIC DNA]</scope>
    <source>
        <strain evidence="3 4">RCC1871</strain>
    </source>
</reference>
<accession>A0AAX4P876</accession>
<evidence type="ECO:0000313" key="4">
    <source>
        <dbReference type="Proteomes" id="UP001472866"/>
    </source>
</evidence>
<dbReference type="Gene3D" id="3.30.530.20">
    <property type="match status" value="2"/>
</dbReference>
<sequence>MGTLSRTCSSRGASCSAPGRGQPGRARGPRRSEFHGPRRPLRERRVPLVAEKKLRGGGLRASLSSSGAEGFYEDFSEQAASTPAGGSLEEQLDVQRFTTQGVRVWVLRSPQRATFIAAETEVKASVAEVWGAISKYDTYADVFRNVSRSSYDAGAGVLSIELGMQSVYWNAAASATLAVEEEDERVLERKQISFGLRGGDFRNLRGRWVVELRERTMLRLEVEVESKTKLPGAITNHIIRQAIPGNIKSLSKKVELTSLRTFADQALVEPYADIPGPNALGQFQSFVTGQSGVPQSSSPYQYLGVSEVPLPGSPAPPAPGDGGQTAEASGAGGVRIHLRKLDNDEYVHSRVIASVDIRADKMKVWKTLTDYDGLSAILPNLIHSKAIRTKSLPGRLKLRQIVVKEFMYLRFRAEAVLDVLEKPYNEIQFQLSNGTFDKFQGKFVLQSCRDGDDDREVEGATTLVYAVEIRIPRGIQTFAIDPLVEKFAFEDVANNVAVLKEHVESVAEDEDAGLDYDRPTTAVLCNDFEVLKAELRRTFGEGNATMPKKEDFRAAGRFDLEKACYAHGGFRVVAQKVGWRLAYRRKPKHYWDDFQNLRSEVLEFIQDHNLPPKEFPSRRTFIEYDRMDIVRAYTKWGGSAEVAELLDLRIKD</sequence>
<dbReference type="EMBL" id="CP151505">
    <property type="protein sequence ID" value="WZN62064.1"/>
    <property type="molecule type" value="Genomic_DNA"/>
</dbReference>
<dbReference type="Pfam" id="PF03364">
    <property type="entry name" value="Polyketide_cyc"/>
    <property type="match status" value="2"/>
</dbReference>
<organism evidence="3 4">
    <name type="scientific">Chloropicon roscoffensis</name>
    <dbReference type="NCBI Taxonomy" id="1461544"/>
    <lineage>
        <taxon>Eukaryota</taxon>
        <taxon>Viridiplantae</taxon>
        <taxon>Chlorophyta</taxon>
        <taxon>Chloropicophyceae</taxon>
        <taxon>Chloropicales</taxon>
        <taxon>Chloropicaceae</taxon>
        <taxon>Chloropicon</taxon>
    </lineage>
</organism>
<evidence type="ECO:0000313" key="3">
    <source>
        <dbReference type="EMBL" id="WZN62064.1"/>
    </source>
</evidence>
<dbReference type="InterPro" id="IPR005031">
    <property type="entry name" value="COQ10_START"/>
</dbReference>